<keyword evidence="2" id="KW-1185">Reference proteome</keyword>
<dbReference type="Proteomes" id="UP000683360">
    <property type="component" value="Unassembled WGS sequence"/>
</dbReference>
<reference evidence="1" key="1">
    <citation type="submission" date="2021-03" db="EMBL/GenBank/DDBJ databases">
        <authorList>
            <person name="Bekaert M."/>
        </authorList>
    </citation>
    <scope>NUCLEOTIDE SEQUENCE</scope>
</reference>
<comment type="caution">
    <text evidence="1">The sequence shown here is derived from an EMBL/GenBank/DDBJ whole genome shotgun (WGS) entry which is preliminary data.</text>
</comment>
<name>A0A8S3QVJ3_MYTED</name>
<dbReference type="AlphaFoldDB" id="A0A8S3QVJ3"/>
<gene>
    <name evidence="1" type="ORF">MEDL_15419</name>
</gene>
<dbReference type="EMBL" id="CAJPWZ010000764">
    <property type="protein sequence ID" value="CAG2200781.1"/>
    <property type="molecule type" value="Genomic_DNA"/>
</dbReference>
<evidence type="ECO:0000313" key="2">
    <source>
        <dbReference type="Proteomes" id="UP000683360"/>
    </source>
</evidence>
<sequence length="156" mass="18780">MDGRYIVLYGQKVMDGKIYCIVCGQKSLMVKYIVWTKVMDGRYIVWTKVMDGKISCIVWTKSWMVRYIVLYGQKSWMVRYIVWTKSWMVRYIVWTKVMDGKIHCIVWTKVMDGKIHFMDKVMDGKDTLYGQKSWMVRYIVWDKSHGLIILWTKVMD</sequence>
<accession>A0A8S3QVJ3</accession>
<evidence type="ECO:0000313" key="1">
    <source>
        <dbReference type="EMBL" id="CAG2200781.1"/>
    </source>
</evidence>
<organism evidence="1 2">
    <name type="scientific">Mytilus edulis</name>
    <name type="common">Blue mussel</name>
    <dbReference type="NCBI Taxonomy" id="6550"/>
    <lineage>
        <taxon>Eukaryota</taxon>
        <taxon>Metazoa</taxon>
        <taxon>Spiralia</taxon>
        <taxon>Lophotrochozoa</taxon>
        <taxon>Mollusca</taxon>
        <taxon>Bivalvia</taxon>
        <taxon>Autobranchia</taxon>
        <taxon>Pteriomorphia</taxon>
        <taxon>Mytilida</taxon>
        <taxon>Mytiloidea</taxon>
        <taxon>Mytilidae</taxon>
        <taxon>Mytilinae</taxon>
        <taxon>Mytilus</taxon>
    </lineage>
</organism>
<protein>
    <submittedName>
        <fullName evidence="1">Uncharacterized protein</fullName>
    </submittedName>
</protein>
<proteinExistence type="predicted"/>